<dbReference type="SUPFAM" id="SSF51120">
    <property type="entry name" value="beta-Roll"/>
    <property type="match status" value="1"/>
</dbReference>
<dbReference type="RefSeq" id="WP_339162737.1">
    <property type="nucleotide sequence ID" value="NZ_LR743511.1"/>
</dbReference>
<accession>A0A679K7N9</accession>
<keyword evidence="1" id="KW-0413">Isomerase</keyword>
<dbReference type="Gene3D" id="2.150.10.10">
    <property type="entry name" value="Serralysin-like metalloprotease, C-terminal"/>
    <property type="match status" value="1"/>
</dbReference>
<dbReference type="InterPro" id="IPR011049">
    <property type="entry name" value="Serralysin-like_metalloprot_C"/>
</dbReference>
<dbReference type="AlphaFoldDB" id="A0A679K7N9"/>
<gene>
    <name evidence="1" type="primary">algE1_2</name>
    <name evidence="1" type="ORF">MBLL_03591</name>
</gene>
<sequence>MPQIKFNYYKAEDPLDTGHLNVTVPDEKGIPRKVGMNTDGGNDLTYLLPVPYINDGMVQIEDQYTDELDPITVDVTQEQLDNINNYIASRIDKPDNYWLAGNSCRTFAQEIWQMSGKQGELVQQWDGLKPEDRSPVLYNENDLPDFNEYATQISETISSNVYSVLNYATDQALNAAINYVLSNYLNKDMPIPLLNKSLSMVFYYNENRLLADGSGWSPPTTQDRLNLSPLGFDWFVSPTDNQFLYKQPNTMSPYINQQYDFSITMDGFDYHFDDYGNRYVTEAKPVVLDLNGNGIEIAPKSSSNTYFDIAGDGYQHRTAWAGPGDGVLVFDIDGDGRATHRKEIVFTDWDPTATSDMQALANVFDTNHNGQLDAGDERFASFKIQVSNADGTQTVKTLAQAGVSSIDLTVDKTVKTFTDGSSIDGQSSFTRTNGTRGTAASATFSYEAAAHQVDTKSILNPDGSTSIFSKAFDTDGELASEIISTSSADGLSKTIRFDHDGDGVIDSVQNSVTVIHSDGTQTKILSEQSASAVLLSRATEYISADGKIKLSLYDSDGNGTIDQREIDTTHDDASRSITATRLNSDGSISESVVHVVSADGQIGTTQADFDGDGIDDLIRVDWTVLNEDGSRTQTITDTDAAGSLLNQSVRTFGADGKSQILKADLDGDNVYERTQISTISSDDHGTTTIQTNLNADGSVSYTRITNIAADGSTTISVQDPSGSESAHTLTGDTGANTLVGNDGIEILNGGDGPDILSGRAGADTFVFSTRLGTSNIDHLNDFSITDDTIQLGRNVFGGLGLGQLDETAFKELSAGAVDATDRIIYDKRTGDLFYDADGSGTVSTALQFAIVDNKAHLTAADFFV</sequence>
<dbReference type="InterPro" id="IPR018247">
    <property type="entry name" value="EF_Hand_1_Ca_BS"/>
</dbReference>
<name>A0A679K7N9_9HYPH</name>
<protein>
    <submittedName>
        <fullName evidence="1">Poly(Beta-D-mannuronate) C5 epimerase 1</fullName>
        <ecNumber evidence="1">5.1.3.-</ecNumber>
    </submittedName>
</protein>
<dbReference type="EMBL" id="LR743511">
    <property type="protein sequence ID" value="CAA2144468.1"/>
    <property type="molecule type" value="Genomic_DNA"/>
</dbReference>
<evidence type="ECO:0000313" key="1">
    <source>
        <dbReference type="EMBL" id="CAA2144468.1"/>
    </source>
</evidence>
<organism evidence="1">
    <name type="scientific">Methylobacterium bullatum</name>
    <dbReference type="NCBI Taxonomy" id="570505"/>
    <lineage>
        <taxon>Bacteria</taxon>
        <taxon>Pseudomonadati</taxon>
        <taxon>Pseudomonadota</taxon>
        <taxon>Alphaproteobacteria</taxon>
        <taxon>Hyphomicrobiales</taxon>
        <taxon>Methylobacteriaceae</taxon>
        <taxon>Methylobacterium</taxon>
    </lineage>
</organism>
<reference evidence="1" key="1">
    <citation type="submission" date="2019-12" db="EMBL/GenBank/DDBJ databases">
        <authorList>
            <person name="Cremers G."/>
        </authorList>
    </citation>
    <scope>NUCLEOTIDE SEQUENCE</scope>
    <source>
        <strain evidence="1">Mbul2</strain>
    </source>
</reference>
<proteinExistence type="predicted"/>
<dbReference type="GO" id="GO:0016853">
    <property type="term" value="F:isomerase activity"/>
    <property type="evidence" value="ECO:0007669"/>
    <property type="project" value="UniProtKB-KW"/>
</dbReference>
<dbReference type="PROSITE" id="PS00018">
    <property type="entry name" value="EF_HAND_1"/>
    <property type="match status" value="1"/>
</dbReference>
<dbReference type="EC" id="5.1.3.-" evidence="1"/>